<evidence type="ECO:0000313" key="1">
    <source>
        <dbReference type="EMBL" id="KAJ2968866.1"/>
    </source>
</evidence>
<comment type="caution">
    <text evidence="1">The sequence shown here is derived from an EMBL/GenBank/DDBJ whole genome shotgun (WGS) entry which is preliminary data.</text>
</comment>
<dbReference type="Proteomes" id="UP001143910">
    <property type="component" value="Unassembled WGS sequence"/>
</dbReference>
<keyword evidence="2" id="KW-1185">Reference proteome</keyword>
<proteinExistence type="predicted"/>
<name>A0ACC1MQH8_9HYPO</name>
<protein>
    <submittedName>
        <fullName evidence="1">Uncharacterized protein</fullName>
    </submittedName>
</protein>
<reference evidence="1" key="1">
    <citation type="submission" date="2022-08" db="EMBL/GenBank/DDBJ databases">
        <title>Genome Sequence of Lecanicillium fungicola.</title>
        <authorList>
            <person name="Buettner E."/>
        </authorList>
    </citation>
    <scope>NUCLEOTIDE SEQUENCE</scope>
    <source>
        <strain evidence="1">Babe33</strain>
    </source>
</reference>
<dbReference type="EMBL" id="JANJQO010001882">
    <property type="protein sequence ID" value="KAJ2968866.1"/>
    <property type="molecule type" value="Genomic_DNA"/>
</dbReference>
<evidence type="ECO:0000313" key="2">
    <source>
        <dbReference type="Proteomes" id="UP001143910"/>
    </source>
</evidence>
<accession>A0ACC1MQH8</accession>
<organism evidence="1 2">
    <name type="scientific">Zarea fungicola</name>
    <dbReference type="NCBI Taxonomy" id="93591"/>
    <lineage>
        <taxon>Eukaryota</taxon>
        <taxon>Fungi</taxon>
        <taxon>Dikarya</taxon>
        <taxon>Ascomycota</taxon>
        <taxon>Pezizomycotina</taxon>
        <taxon>Sordariomycetes</taxon>
        <taxon>Hypocreomycetidae</taxon>
        <taxon>Hypocreales</taxon>
        <taxon>Cordycipitaceae</taxon>
        <taxon>Zarea</taxon>
    </lineage>
</organism>
<sequence>MLSYAFALAFLFQSNLQMALAANNTCAGVEYANVCCEGHIIKPLASIKKLNNLDGATCCQGDENGMGIATACTSGTPIPMTQLASAQANTTYISAFITVSDVTTTPTPTSTQSTATSTSSSKNAGAAITAGPWDAALLVAGGVAAALL</sequence>
<gene>
    <name evidence="1" type="ORF">NQ176_g8966</name>
</gene>